<protein>
    <submittedName>
        <fullName evidence="1">Leucine rich repeats-containing protein</fullName>
    </submittedName>
</protein>
<dbReference type="AlphaFoldDB" id="A0A146KDH4"/>
<organism evidence="1">
    <name type="scientific">Trepomonas sp. PC1</name>
    <dbReference type="NCBI Taxonomy" id="1076344"/>
    <lineage>
        <taxon>Eukaryota</taxon>
        <taxon>Metamonada</taxon>
        <taxon>Diplomonadida</taxon>
        <taxon>Hexamitidae</taxon>
        <taxon>Hexamitinae</taxon>
        <taxon>Trepomonas</taxon>
    </lineage>
</organism>
<reference evidence="1" key="1">
    <citation type="submission" date="2015-07" db="EMBL/GenBank/DDBJ databases">
        <title>Adaptation to a free-living lifestyle via gene acquisitions in the diplomonad Trepomonas sp. PC1.</title>
        <authorList>
            <person name="Xu F."/>
            <person name="Jerlstrom-Hultqvist J."/>
            <person name="Kolisko M."/>
            <person name="Simpson A.G.B."/>
            <person name="Roger A.J."/>
            <person name="Svard S.G."/>
            <person name="Andersson J.O."/>
        </authorList>
    </citation>
    <scope>NUCLEOTIDE SEQUENCE</scope>
    <source>
        <strain evidence="1">PC1</strain>
    </source>
</reference>
<dbReference type="EMBL" id="GDID01002059">
    <property type="protein sequence ID" value="JAP94547.1"/>
    <property type="molecule type" value="Transcribed_RNA"/>
</dbReference>
<dbReference type="Gene3D" id="3.80.10.10">
    <property type="entry name" value="Ribonuclease Inhibitor"/>
    <property type="match status" value="1"/>
</dbReference>
<dbReference type="InterPro" id="IPR026906">
    <property type="entry name" value="LRR_5"/>
</dbReference>
<name>A0A146KDH4_9EUKA</name>
<feature type="non-terminal residue" evidence="1">
    <location>
        <position position="1"/>
    </location>
</feature>
<evidence type="ECO:0000313" key="1">
    <source>
        <dbReference type="EMBL" id="JAP94547.1"/>
    </source>
</evidence>
<sequence>RDFSVCKKIKHFVCCRLHVFPTKTFMNCSQLISVTADLFSVGEQCFQNCHLLRFVTLERVRFIGRQCFQNCFQLRNLNLRQTKFIGELAFENCCLNSVKAPNLKKCAVDAFSGVKIQTGFEKWLFGAEKVENMETSFFEQKTFENYAKQSQNWLIARIKAAGRQKRRRLVVKRMMQVGK</sequence>
<proteinExistence type="predicted"/>
<dbReference type="InterPro" id="IPR032675">
    <property type="entry name" value="LRR_dom_sf"/>
</dbReference>
<accession>A0A146KDH4</accession>
<gene>
    <name evidence="1" type="ORF">TPC1_12766</name>
</gene>
<dbReference type="SUPFAM" id="SSF52058">
    <property type="entry name" value="L domain-like"/>
    <property type="match status" value="1"/>
</dbReference>
<dbReference type="Pfam" id="PF13306">
    <property type="entry name" value="LRR_5"/>
    <property type="match status" value="1"/>
</dbReference>